<gene>
    <name evidence="1" type="ORF">MCCG_0237</name>
</gene>
<proteinExistence type="predicted"/>
<reference evidence="1 2" key="1">
    <citation type="submission" date="2013-12" db="EMBL/GenBank/DDBJ databases">
        <authorList>
            <person name="Wang R."/>
            <person name="Li Y."/>
            <person name="Zheng H."/>
            <person name="Xin J."/>
        </authorList>
    </citation>
    <scope>NUCLEOTIDE SEQUENCE [LARGE SCALE GENOMIC DNA]</scope>
    <source>
        <strain evidence="1 2">87001</strain>
    </source>
</reference>
<accession>A0A9N7AUP5</accession>
<dbReference type="AlphaFoldDB" id="A0A9N7AUP5"/>
<dbReference type="RefSeq" id="WP_230577414.1">
    <property type="nucleotide sequence ID" value="NZ_CP006959.1"/>
</dbReference>
<dbReference type="EMBL" id="CP006959">
    <property type="protein sequence ID" value="AJK51222.1"/>
    <property type="molecule type" value="Genomic_DNA"/>
</dbReference>
<evidence type="ECO:0000313" key="2">
    <source>
        <dbReference type="Proteomes" id="UP000031910"/>
    </source>
</evidence>
<name>A0A9N7AUP5_MYCCC</name>
<organism evidence="1 2">
    <name type="scientific">Mycoplasma capricolum subsp. capripneumoniae 87001</name>
    <dbReference type="NCBI Taxonomy" id="1124992"/>
    <lineage>
        <taxon>Bacteria</taxon>
        <taxon>Bacillati</taxon>
        <taxon>Mycoplasmatota</taxon>
        <taxon>Mollicutes</taxon>
        <taxon>Mycoplasmataceae</taxon>
        <taxon>Mycoplasma</taxon>
    </lineage>
</organism>
<protein>
    <submittedName>
        <fullName evidence="1">Uncharacterized protein</fullName>
    </submittedName>
</protein>
<dbReference type="NCBIfam" id="NF045893">
    <property type="entry name" value="ICE_Mbov_0398"/>
    <property type="match status" value="1"/>
</dbReference>
<dbReference type="Proteomes" id="UP000031910">
    <property type="component" value="Chromosome"/>
</dbReference>
<sequence>MKKELASNGETLSNAMLNLLRNHLLEKEKKIVLNTLREDIFYSFRKSLFASLAPFASNIIREINKARIEEVIINKKLDLVINNFLQNPDEYINNLNPNLLAEPKCFDKTRELFIVDYNNKLEKVNKKIADVKDQQKSSKIIKKETAIEMLKLFLKFMIILNKNLKLTLI</sequence>
<keyword evidence="2" id="KW-1185">Reference proteome</keyword>
<dbReference type="KEGG" id="mcai:MCCG_0237"/>
<evidence type="ECO:0000313" key="1">
    <source>
        <dbReference type="EMBL" id="AJK51222.1"/>
    </source>
</evidence>